<gene>
    <name evidence="2" type="ORF">C1SCF055_LOCUS31349</name>
</gene>
<dbReference type="InterPro" id="IPR002885">
    <property type="entry name" value="PPR_rpt"/>
</dbReference>
<name>A0A9P1D9Y6_9DINO</name>
<evidence type="ECO:0000313" key="5">
    <source>
        <dbReference type="Proteomes" id="UP001152797"/>
    </source>
</evidence>
<sequence>MDVALKPLAPWAASSATDFFGLHGQEPSNEQGHLFKAFLSDLGLYAPSTMEWCHQGEHTTRVHPRGQRLRRDYILCDEEAFQCQASWVDTAHDSGFAHDHWPINKEALQALPSCRLCRKSCYGRAPKEGKIPRDFQVRSLVLETGASMTLPSLRQAGPGLAMKALVKGRRWQSALKLFEEAPEVDARLFTLALGACRAASCWEQALQLMRDMPRSRVMPDLIAWNAAMTACAKARQWEQALWIFDQGMQPVRPDLFSFNTALHSLRGSDRWQMALEIFGALTSLQPDTVTFNTLLQMVPEPTRALQLLRDMQDASVPRNDRSYSALMATQPWEEALMLPGKPSLKLQGAVSMQLCKASCPGFIVTLGRHADMGSNGIEDIASTPTGYQEE</sequence>
<evidence type="ECO:0000256" key="1">
    <source>
        <dbReference type="ARBA" id="ARBA00022737"/>
    </source>
</evidence>
<dbReference type="InterPro" id="IPR011990">
    <property type="entry name" value="TPR-like_helical_dom_sf"/>
</dbReference>
<dbReference type="Proteomes" id="UP001152797">
    <property type="component" value="Unassembled WGS sequence"/>
</dbReference>
<keyword evidence="1" id="KW-0677">Repeat</keyword>
<dbReference type="PANTHER" id="PTHR47447:SF17">
    <property type="entry name" value="OS12G0638900 PROTEIN"/>
    <property type="match status" value="1"/>
</dbReference>
<dbReference type="Gene3D" id="1.25.40.10">
    <property type="entry name" value="Tetratricopeptide repeat domain"/>
    <property type="match status" value="1"/>
</dbReference>
<accession>A0A9P1D9Y6</accession>
<reference evidence="2" key="1">
    <citation type="submission" date="2022-10" db="EMBL/GenBank/DDBJ databases">
        <authorList>
            <person name="Chen Y."/>
            <person name="Dougan E. K."/>
            <person name="Chan C."/>
            <person name="Rhodes N."/>
            <person name="Thang M."/>
        </authorList>
    </citation>
    <scope>NUCLEOTIDE SEQUENCE</scope>
</reference>
<dbReference type="AlphaFoldDB" id="A0A9P1D9Y6"/>
<evidence type="ECO:0000313" key="3">
    <source>
        <dbReference type="EMBL" id="CAL1159016.1"/>
    </source>
</evidence>
<protein>
    <submittedName>
        <fullName evidence="4">Pentatricopeptide repeat-containing protein At1g62590</fullName>
    </submittedName>
</protein>
<dbReference type="PANTHER" id="PTHR47447">
    <property type="entry name" value="OS03G0856100 PROTEIN"/>
    <property type="match status" value="1"/>
</dbReference>
<reference evidence="3" key="2">
    <citation type="submission" date="2024-04" db="EMBL/GenBank/DDBJ databases">
        <authorList>
            <person name="Chen Y."/>
            <person name="Shah S."/>
            <person name="Dougan E. K."/>
            <person name="Thang M."/>
            <person name="Chan C."/>
        </authorList>
    </citation>
    <scope>NUCLEOTIDE SEQUENCE [LARGE SCALE GENOMIC DNA]</scope>
</reference>
<dbReference type="EMBL" id="CAMXCT030003668">
    <property type="protein sequence ID" value="CAL4792953.1"/>
    <property type="molecule type" value="Genomic_DNA"/>
</dbReference>
<keyword evidence="5" id="KW-1185">Reference proteome</keyword>
<evidence type="ECO:0000313" key="4">
    <source>
        <dbReference type="EMBL" id="CAL4792953.1"/>
    </source>
</evidence>
<dbReference type="EMBL" id="CAMXCT020003668">
    <property type="protein sequence ID" value="CAL1159016.1"/>
    <property type="molecule type" value="Genomic_DNA"/>
</dbReference>
<dbReference type="OrthoDB" id="185373at2759"/>
<comment type="caution">
    <text evidence="2">The sequence shown here is derived from an EMBL/GenBank/DDBJ whole genome shotgun (WGS) entry which is preliminary data.</text>
</comment>
<dbReference type="EMBL" id="CAMXCT010003668">
    <property type="protein sequence ID" value="CAI4005641.1"/>
    <property type="molecule type" value="Genomic_DNA"/>
</dbReference>
<dbReference type="Pfam" id="PF01535">
    <property type="entry name" value="PPR"/>
    <property type="match status" value="1"/>
</dbReference>
<dbReference type="SUPFAM" id="SSF48452">
    <property type="entry name" value="TPR-like"/>
    <property type="match status" value="1"/>
</dbReference>
<organism evidence="2">
    <name type="scientific">Cladocopium goreaui</name>
    <dbReference type="NCBI Taxonomy" id="2562237"/>
    <lineage>
        <taxon>Eukaryota</taxon>
        <taxon>Sar</taxon>
        <taxon>Alveolata</taxon>
        <taxon>Dinophyceae</taxon>
        <taxon>Suessiales</taxon>
        <taxon>Symbiodiniaceae</taxon>
        <taxon>Cladocopium</taxon>
    </lineage>
</organism>
<evidence type="ECO:0000313" key="2">
    <source>
        <dbReference type="EMBL" id="CAI4005641.1"/>
    </source>
</evidence>
<proteinExistence type="predicted"/>